<reference evidence="1 2" key="1">
    <citation type="submission" date="2020-01" db="EMBL/GenBank/DDBJ databases">
        <title>Herbidospora sp. NEAU-GS84 nov., a novel actinomycete isolated from soil.</title>
        <authorList>
            <person name="Han L."/>
        </authorList>
    </citation>
    <scope>NUCLEOTIDE SEQUENCE [LARGE SCALE GENOMIC DNA]</scope>
    <source>
        <strain evidence="1 2">NEAU-GS84</strain>
    </source>
</reference>
<name>A0A7C9JTK8_9ACTN</name>
<accession>A0A7C9JTK8</accession>
<evidence type="ECO:0000313" key="1">
    <source>
        <dbReference type="EMBL" id="NAS22439.1"/>
    </source>
</evidence>
<sequence length="70" mass="7748">MDDDRKLLYKAEEAAPLLGVTVWFLKNGARTGTLPHCRLPGEKRLIRFSRQNLEQIAADAAVPAQTQDAA</sequence>
<dbReference type="Proteomes" id="UP000479526">
    <property type="component" value="Unassembled WGS sequence"/>
</dbReference>
<dbReference type="EMBL" id="WXEW01000003">
    <property type="protein sequence ID" value="NAS22439.1"/>
    <property type="molecule type" value="Genomic_DNA"/>
</dbReference>
<dbReference type="SUPFAM" id="SSF46955">
    <property type="entry name" value="Putative DNA-binding domain"/>
    <property type="match status" value="1"/>
</dbReference>
<organism evidence="1 2">
    <name type="scientific">Herbidospora solisilvae</name>
    <dbReference type="NCBI Taxonomy" id="2696284"/>
    <lineage>
        <taxon>Bacteria</taxon>
        <taxon>Bacillati</taxon>
        <taxon>Actinomycetota</taxon>
        <taxon>Actinomycetes</taxon>
        <taxon>Streptosporangiales</taxon>
        <taxon>Streptosporangiaceae</taxon>
        <taxon>Herbidospora</taxon>
    </lineage>
</organism>
<evidence type="ECO:0000313" key="2">
    <source>
        <dbReference type="Proteomes" id="UP000479526"/>
    </source>
</evidence>
<evidence type="ECO:0008006" key="3">
    <source>
        <dbReference type="Google" id="ProtNLM"/>
    </source>
</evidence>
<proteinExistence type="predicted"/>
<comment type="caution">
    <text evidence="1">The sequence shown here is derived from an EMBL/GenBank/DDBJ whole genome shotgun (WGS) entry which is preliminary data.</text>
</comment>
<keyword evidence="2" id="KW-1185">Reference proteome</keyword>
<protein>
    <recommendedName>
        <fullName evidence="3">DNA-binding protein</fullName>
    </recommendedName>
</protein>
<dbReference type="InterPro" id="IPR009061">
    <property type="entry name" value="DNA-bd_dom_put_sf"/>
</dbReference>
<gene>
    <name evidence="1" type="ORF">GT755_12180</name>
</gene>
<dbReference type="RefSeq" id="WP_161479809.1">
    <property type="nucleotide sequence ID" value="NZ_WXEW01000003.1"/>
</dbReference>
<dbReference type="AlphaFoldDB" id="A0A7C9JTK8"/>